<name>A0A0G0VWL2_9BACT</name>
<reference evidence="5 6" key="1">
    <citation type="journal article" date="2015" name="Nature">
        <title>rRNA introns, odd ribosomes, and small enigmatic genomes across a large radiation of phyla.</title>
        <authorList>
            <person name="Brown C.T."/>
            <person name="Hug L.A."/>
            <person name="Thomas B.C."/>
            <person name="Sharon I."/>
            <person name="Castelle C.J."/>
            <person name="Singh A."/>
            <person name="Wilkins M.J."/>
            <person name="Williams K.H."/>
            <person name="Banfield J.F."/>
        </authorList>
    </citation>
    <scope>NUCLEOTIDE SEQUENCE [LARGE SCALE GENOMIC DNA]</scope>
</reference>
<dbReference type="Proteomes" id="UP000034236">
    <property type="component" value="Unassembled WGS sequence"/>
</dbReference>
<dbReference type="CDD" id="cd00156">
    <property type="entry name" value="REC"/>
    <property type="match status" value="1"/>
</dbReference>
<dbReference type="Gene3D" id="3.40.50.2300">
    <property type="match status" value="1"/>
</dbReference>
<proteinExistence type="predicted"/>
<dbReference type="SUPFAM" id="SSF52172">
    <property type="entry name" value="CheY-like"/>
    <property type="match status" value="1"/>
</dbReference>
<comment type="caution">
    <text evidence="5">The sequence shown here is derived from an EMBL/GenBank/DDBJ whole genome shotgun (WGS) entry which is preliminary data.</text>
</comment>
<dbReference type="GO" id="GO:0000160">
    <property type="term" value="P:phosphorelay signal transduction system"/>
    <property type="evidence" value="ECO:0007669"/>
    <property type="project" value="UniProtKB-KW"/>
</dbReference>
<dbReference type="AlphaFoldDB" id="A0A0G0VWL2"/>
<dbReference type="InterPro" id="IPR050595">
    <property type="entry name" value="Bact_response_regulator"/>
</dbReference>
<evidence type="ECO:0000256" key="2">
    <source>
        <dbReference type="ARBA" id="ARBA00023012"/>
    </source>
</evidence>
<evidence type="ECO:0000313" key="5">
    <source>
        <dbReference type="EMBL" id="KKS05210.1"/>
    </source>
</evidence>
<dbReference type="Pfam" id="PF00072">
    <property type="entry name" value="Response_reg"/>
    <property type="match status" value="1"/>
</dbReference>
<evidence type="ECO:0000259" key="4">
    <source>
        <dbReference type="PROSITE" id="PS50110"/>
    </source>
</evidence>
<sequence length="133" mass="14779">MEGEKRKILIVDDDSFLLDMYALKFSQNNFEVYTAPSGGQALEKLKGGLSPDVMLMDIIMPEMDGFEMLAKINMQKLCPNCLKIVLSNKSQQSDIDEGNRLGVAGYIVKANSTPAEVIDQVIKILEKKVIIPK</sequence>
<keyword evidence="1 3" id="KW-0597">Phosphoprotein</keyword>
<dbReference type="PROSITE" id="PS50110">
    <property type="entry name" value="RESPONSE_REGULATORY"/>
    <property type="match status" value="1"/>
</dbReference>
<feature type="modified residue" description="4-aspartylphosphate" evidence="3">
    <location>
        <position position="57"/>
    </location>
</feature>
<dbReference type="PANTHER" id="PTHR44591:SF14">
    <property type="entry name" value="PROTEIN PILG"/>
    <property type="match status" value="1"/>
</dbReference>
<dbReference type="PANTHER" id="PTHR44591">
    <property type="entry name" value="STRESS RESPONSE REGULATOR PROTEIN 1"/>
    <property type="match status" value="1"/>
</dbReference>
<evidence type="ECO:0000313" key="6">
    <source>
        <dbReference type="Proteomes" id="UP000034236"/>
    </source>
</evidence>
<dbReference type="InterPro" id="IPR001789">
    <property type="entry name" value="Sig_transdc_resp-reg_receiver"/>
</dbReference>
<keyword evidence="2" id="KW-0902">Two-component regulatory system</keyword>
<protein>
    <submittedName>
        <fullName evidence="5">Response regulator receiver domain protein</fullName>
    </submittedName>
</protein>
<accession>A0A0G0VWL2</accession>
<evidence type="ECO:0000256" key="3">
    <source>
        <dbReference type="PROSITE-ProRule" id="PRU00169"/>
    </source>
</evidence>
<organism evidence="5 6">
    <name type="scientific">Candidatus Nomurabacteria bacterium GW2011_GWA2_41_25</name>
    <dbReference type="NCBI Taxonomy" id="1618736"/>
    <lineage>
        <taxon>Bacteria</taxon>
        <taxon>Candidatus Nomuraibacteriota</taxon>
    </lineage>
</organism>
<dbReference type="EMBL" id="LCBE01000001">
    <property type="protein sequence ID" value="KKS05210.1"/>
    <property type="molecule type" value="Genomic_DNA"/>
</dbReference>
<feature type="domain" description="Response regulatory" evidence="4">
    <location>
        <begin position="7"/>
        <end position="124"/>
    </location>
</feature>
<dbReference type="InterPro" id="IPR011006">
    <property type="entry name" value="CheY-like_superfamily"/>
</dbReference>
<gene>
    <name evidence="5" type="ORF">UU58_C0001G0070</name>
</gene>
<dbReference type="SMART" id="SM00448">
    <property type="entry name" value="REC"/>
    <property type="match status" value="1"/>
</dbReference>
<evidence type="ECO:0000256" key="1">
    <source>
        <dbReference type="ARBA" id="ARBA00022553"/>
    </source>
</evidence>